<dbReference type="GO" id="GO:0005506">
    <property type="term" value="F:iron ion binding"/>
    <property type="evidence" value="ECO:0007669"/>
    <property type="project" value="InterPro"/>
</dbReference>
<dbReference type="PRINTS" id="PR00463">
    <property type="entry name" value="EP450I"/>
</dbReference>
<dbReference type="InterPro" id="IPR017972">
    <property type="entry name" value="Cyt_P450_CS"/>
</dbReference>
<reference evidence="10 11" key="1">
    <citation type="submission" date="2023-08" db="EMBL/GenBank/DDBJ databases">
        <title>Black Yeasts Isolated from many extreme environments.</title>
        <authorList>
            <person name="Coleine C."/>
            <person name="Stajich J.E."/>
            <person name="Selbmann L."/>
        </authorList>
    </citation>
    <scope>NUCLEOTIDE SEQUENCE [LARGE SCALE GENOMIC DNA]</scope>
    <source>
        <strain evidence="10 11">CCFEE 5935</strain>
    </source>
</reference>
<gene>
    <name evidence="10" type="ORF">LTR77_008288</name>
</gene>
<dbReference type="Proteomes" id="UP001337655">
    <property type="component" value="Unassembled WGS sequence"/>
</dbReference>
<dbReference type="InterPro" id="IPR001128">
    <property type="entry name" value="Cyt_P450"/>
</dbReference>
<evidence type="ECO:0000256" key="6">
    <source>
        <dbReference type="ARBA" id="ARBA00023004"/>
    </source>
</evidence>
<accession>A0AAV9P0I3</accession>
<dbReference type="RefSeq" id="XP_064655980.1">
    <property type="nucleotide sequence ID" value="XM_064805520.1"/>
</dbReference>
<dbReference type="AlphaFoldDB" id="A0AAV9P0I3"/>
<keyword evidence="11" id="KW-1185">Reference proteome</keyword>
<name>A0AAV9P0I3_9PEZI</name>
<evidence type="ECO:0000256" key="8">
    <source>
        <dbReference type="PIRSR" id="PIRSR602401-1"/>
    </source>
</evidence>
<protein>
    <submittedName>
        <fullName evidence="10">Uncharacterized protein</fullName>
    </submittedName>
</protein>
<comment type="cofactor">
    <cofactor evidence="1 8">
        <name>heme</name>
        <dbReference type="ChEBI" id="CHEBI:30413"/>
    </cofactor>
</comment>
<evidence type="ECO:0000313" key="10">
    <source>
        <dbReference type="EMBL" id="KAK5166027.1"/>
    </source>
</evidence>
<dbReference type="InterPro" id="IPR036396">
    <property type="entry name" value="Cyt_P450_sf"/>
</dbReference>
<comment type="caution">
    <text evidence="10">The sequence shown here is derived from an EMBL/GenBank/DDBJ whole genome shotgun (WGS) entry which is preliminary data.</text>
</comment>
<dbReference type="Pfam" id="PF00067">
    <property type="entry name" value="p450"/>
    <property type="match status" value="1"/>
</dbReference>
<keyword evidence="3 8" id="KW-0349">Heme</keyword>
<evidence type="ECO:0000256" key="9">
    <source>
        <dbReference type="RuleBase" id="RU000461"/>
    </source>
</evidence>
<evidence type="ECO:0000256" key="3">
    <source>
        <dbReference type="ARBA" id="ARBA00022617"/>
    </source>
</evidence>
<dbReference type="CDD" id="cd11041">
    <property type="entry name" value="CYP503A1-like"/>
    <property type="match status" value="1"/>
</dbReference>
<evidence type="ECO:0000256" key="1">
    <source>
        <dbReference type="ARBA" id="ARBA00001971"/>
    </source>
</evidence>
<keyword evidence="7 9" id="KW-0503">Monooxygenase</keyword>
<evidence type="ECO:0000256" key="4">
    <source>
        <dbReference type="ARBA" id="ARBA00022723"/>
    </source>
</evidence>
<dbReference type="GeneID" id="89929621"/>
<dbReference type="GO" id="GO:0020037">
    <property type="term" value="F:heme binding"/>
    <property type="evidence" value="ECO:0007669"/>
    <property type="project" value="InterPro"/>
</dbReference>
<sequence length="525" mass="58954">MSPAQEALSALSEVPGLSALSGTSLKYYLPAVLLLLGVCYLLLTRDRPYPGFPVAPQDKNDKRSWTEDGKAILDEGSQEFASCFQVRTGSGYKIIVPNRFVDEVKSHSDLSLATAVAKDLMADYPGFDGLQAALQDETFIQEVVRVKLTQSLGLLTEDLVQETNDAFQEIVGEPEEWETSCLKDDTLDIVARLSARMFLGENLCRNQNWLRISKEYAVDAHKAAHELTKIPALVRPIIYWFLPRCARMRKQVREAKGLIEPEVKQRTAQAQASFQEGRKKISQGADAIGWMIEVAKGQPRDLVAAQLSLITAGVHITSEETSKCILRLCDHPELVQPLRAEMIAVLKEHGWSRTAMYNMRLLDSFLKEVQRIDGFFLATMVRYVKKAVTLSDGTVLPKGARLLVPNDRVHDSSVYTNPERFDLERFSRLRDKPGEGNNHQYVATSADQLGFGHGQHACPGRFLVAAEIKTALCFLLLKYDIRYLPGQSRLPAVKFETQRIMDPSTKIQIRRRTEEIDLLHPKSVV</sequence>
<dbReference type="EMBL" id="JAVRRT010000014">
    <property type="protein sequence ID" value="KAK5166027.1"/>
    <property type="molecule type" value="Genomic_DNA"/>
</dbReference>
<dbReference type="PANTHER" id="PTHR46206:SF2">
    <property type="entry name" value="CYTOCHROME P450 MONOOXYGENASE AUSG-RELATED"/>
    <property type="match status" value="1"/>
</dbReference>
<comment type="similarity">
    <text evidence="2 9">Belongs to the cytochrome P450 family.</text>
</comment>
<organism evidence="10 11">
    <name type="scientific">Saxophila tyrrhenica</name>
    <dbReference type="NCBI Taxonomy" id="1690608"/>
    <lineage>
        <taxon>Eukaryota</taxon>
        <taxon>Fungi</taxon>
        <taxon>Dikarya</taxon>
        <taxon>Ascomycota</taxon>
        <taxon>Pezizomycotina</taxon>
        <taxon>Dothideomycetes</taxon>
        <taxon>Dothideomycetidae</taxon>
        <taxon>Mycosphaerellales</taxon>
        <taxon>Extremaceae</taxon>
        <taxon>Saxophila</taxon>
    </lineage>
</organism>
<proteinExistence type="inferred from homology"/>
<keyword evidence="6 8" id="KW-0408">Iron</keyword>
<evidence type="ECO:0000256" key="5">
    <source>
        <dbReference type="ARBA" id="ARBA00023002"/>
    </source>
</evidence>
<evidence type="ECO:0000256" key="2">
    <source>
        <dbReference type="ARBA" id="ARBA00010617"/>
    </source>
</evidence>
<dbReference type="InterPro" id="IPR002401">
    <property type="entry name" value="Cyt_P450_E_grp-I"/>
</dbReference>
<evidence type="ECO:0000313" key="11">
    <source>
        <dbReference type="Proteomes" id="UP001337655"/>
    </source>
</evidence>
<dbReference type="GO" id="GO:0016705">
    <property type="term" value="F:oxidoreductase activity, acting on paired donors, with incorporation or reduction of molecular oxygen"/>
    <property type="evidence" value="ECO:0007669"/>
    <property type="project" value="InterPro"/>
</dbReference>
<evidence type="ECO:0000256" key="7">
    <source>
        <dbReference type="ARBA" id="ARBA00023033"/>
    </source>
</evidence>
<feature type="binding site" description="axial binding residue" evidence="8">
    <location>
        <position position="458"/>
    </location>
    <ligand>
        <name>heme</name>
        <dbReference type="ChEBI" id="CHEBI:30413"/>
    </ligand>
    <ligandPart>
        <name>Fe</name>
        <dbReference type="ChEBI" id="CHEBI:18248"/>
    </ligandPart>
</feature>
<dbReference type="Gene3D" id="1.10.630.10">
    <property type="entry name" value="Cytochrome P450"/>
    <property type="match status" value="1"/>
</dbReference>
<dbReference type="GO" id="GO:0004497">
    <property type="term" value="F:monooxygenase activity"/>
    <property type="evidence" value="ECO:0007669"/>
    <property type="project" value="UniProtKB-KW"/>
</dbReference>
<keyword evidence="5 9" id="KW-0560">Oxidoreductase</keyword>
<dbReference type="SUPFAM" id="SSF48264">
    <property type="entry name" value="Cytochrome P450"/>
    <property type="match status" value="1"/>
</dbReference>
<keyword evidence="4 8" id="KW-0479">Metal-binding</keyword>
<dbReference type="PROSITE" id="PS00086">
    <property type="entry name" value="CYTOCHROME_P450"/>
    <property type="match status" value="1"/>
</dbReference>
<dbReference type="PANTHER" id="PTHR46206">
    <property type="entry name" value="CYTOCHROME P450"/>
    <property type="match status" value="1"/>
</dbReference>